<evidence type="ECO:0000256" key="3">
    <source>
        <dbReference type="ARBA" id="ARBA00023163"/>
    </source>
</evidence>
<evidence type="ECO:0000259" key="5">
    <source>
        <dbReference type="PROSITE" id="PS50977"/>
    </source>
</evidence>
<protein>
    <recommendedName>
        <fullName evidence="5">HTH tetR-type domain-containing protein</fullName>
    </recommendedName>
</protein>
<keyword evidence="2 4" id="KW-0238">DNA-binding</keyword>
<reference evidence="6 7" key="1">
    <citation type="journal article" date="2019" name="Int. J. Syst. Evol. Microbiol.">
        <title>The Global Catalogue of Microorganisms (GCM) 10K type strain sequencing project: providing services to taxonomists for standard genome sequencing and annotation.</title>
        <authorList>
            <consortium name="The Broad Institute Genomics Platform"/>
            <consortium name="The Broad Institute Genome Sequencing Center for Infectious Disease"/>
            <person name="Wu L."/>
            <person name="Ma J."/>
        </authorList>
    </citation>
    <scope>NUCLEOTIDE SEQUENCE [LARGE SCALE GENOMIC DNA]</scope>
    <source>
        <strain evidence="6 7">JCM 3325</strain>
    </source>
</reference>
<evidence type="ECO:0000313" key="6">
    <source>
        <dbReference type="EMBL" id="GAA2401866.1"/>
    </source>
</evidence>
<dbReference type="SUPFAM" id="SSF46689">
    <property type="entry name" value="Homeodomain-like"/>
    <property type="match status" value="1"/>
</dbReference>
<dbReference type="Pfam" id="PF00440">
    <property type="entry name" value="TetR_N"/>
    <property type="match status" value="1"/>
</dbReference>
<name>A0ABN3IE16_9ACTN</name>
<feature type="domain" description="HTH tetR-type" evidence="5">
    <location>
        <begin position="38"/>
        <end position="99"/>
    </location>
</feature>
<keyword evidence="1" id="KW-0805">Transcription regulation</keyword>
<organism evidence="6 7">
    <name type="scientific">Actinomadura vinacea</name>
    <dbReference type="NCBI Taxonomy" id="115336"/>
    <lineage>
        <taxon>Bacteria</taxon>
        <taxon>Bacillati</taxon>
        <taxon>Actinomycetota</taxon>
        <taxon>Actinomycetes</taxon>
        <taxon>Streptosporangiales</taxon>
        <taxon>Thermomonosporaceae</taxon>
        <taxon>Actinomadura</taxon>
    </lineage>
</organism>
<evidence type="ECO:0000256" key="1">
    <source>
        <dbReference type="ARBA" id="ARBA00023015"/>
    </source>
</evidence>
<comment type="caution">
    <text evidence="6">The sequence shown here is derived from an EMBL/GenBank/DDBJ whole genome shotgun (WGS) entry which is preliminary data.</text>
</comment>
<dbReference type="EMBL" id="BAAARW010000002">
    <property type="protein sequence ID" value="GAA2401866.1"/>
    <property type="molecule type" value="Genomic_DNA"/>
</dbReference>
<keyword evidence="3" id="KW-0804">Transcription</keyword>
<feature type="DNA-binding region" description="H-T-H motif" evidence="4">
    <location>
        <begin position="62"/>
        <end position="81"/>
    </location>
</feature>
<dbReference type="InterPro" id="IPR009057">
    <property type="entry name" value="Homeodomain-like_sf"/>
</dbReference>
<sequence>MPSDRGADRGRAGRTLAERTLAERAVRRRVSVVEEVAQSDVRALMEAGLALMVEASGRRGPRVADIVAAAGLSNDSFYRYFASKDELVEAIVDQGARTVVGYVRHRIASARDPERRLRAGVEAIMKQASDTGLAAKTRAVLSNSTAVSPDAPHASVALVESLAELFAEPAAELGAREPLHAARTVAGAAVAAMQFYLFKAQVPSDDDLDRLVAFLLAGVKASADAG</sequence>
<gene>
    <name evidence="6" type="ORF">GCM10010191_06560</name>
</gene>
<dbReference type="PANTHER" id="PTHR30055">
    <property type="entry name" value="HTH-TYPE TRANSCRIPTIONAL REGULATOR RUTR"/>
    <property type="match status" value="1"/>
</dbReference>
<accession>A0ABN3IE16</accession>
<evidence type="ECO:0000256" key="4">
    <source>
        <dbReference type="PROSITE-ProRule" id="PRU00335"/>
    </source>
</evidence>
<dbReference type="InterPro" id="IPR001647">
    <property type="entry name" value="HTH_TetR"/>
</dbReference>
<dbReference type="PROSITE" id="PS50977">
    <property type="entry name" value="HTH_TETR_2"/>
    <property type="match status" value="1"/>
</dbReference>
<evidence type="ECO:0000313" key="7">
    <source>
        <dbReference type="Proteomes" id="UP001501231"/>
    </source>
</evidence>
<dbReference type="PANTHER" id="PTHR30055:SF234">
    <property type="entry name" value="HTH-TYPE TRANSCRIPTIONAL REGULATOR BETI"/>
    <property type="match status" value="1"/>
</dbReference>
<dbReference type="InterPro" id="IPR050109">
    <property type="entry name" value="HTH-type_TetR-like_transc_reg"/>
</dbReference>
<evidence type="ECO:0000256" key="2">
    <source>
        <dbReference type="ARBA" id="ARBA00023125"/>
    </source>
</evidence>
<proteinExistence type="predicted"/>
<dbReference type="Proteomes" id="UP001501231">
    <property type="component" value="Unassembled WGS sequence"/>
</dbReference>
<dbReference type="Gene3D" id="1.10.357.10">
    <property type="entry name" value="Tetracycline Repressor, domain 2"/>
    <property type="match status" value="1"/>
</dbReference>
<dbReference type="Gene3D" id="1.10.10.60">
    <property type="entry name" value="Homeodomain-like"/>
    <property type="match status" value="1"/>
</dbReference>
<keyword evidence="7" id="KW-1185">Reference proteome</keyword>
<dbReference type="RefSeq" id="WP_344586851.1">
    <property type="nucleotide sequence ID" value="NZ_BAAARW010000002.1"/>
</dbReference>